<keyword evidence="14" id="KW-1185">Reference proteome</keyword>
<evidence type="ECO:0000256" key="2">
    <source>
        <dbReference type="ARBA" id="ARBA00005801"/>
    </source>
</evidence>
<evidence type="ECO:0000256" key="7">
    <source>
        <dbReference type="ARBA" id="ARBA00023136"/>
    </source>
</evidence>
<dbReference type="OrthoDB" id="9789291at2"/>
<dbReference type="PRINTS" id="PR00864">
    <property type="entry name" value="PREPILNPTASE"/>
</dbReference>
<dbReference type="InterPro" id="IPR050882">
    <property type="entry name" value="Prepilin_peptidase/N-MTase"/>
</dbReference>
<feature type="transmembrane region" description="Helical" evidence="10">
    <location>
        <begin position="279"/>
        <end position="300"/>
    </location>
</feature>
<feature type="transmembrane region" description="Helical" evidence="10">
    <location>
        <begin position="153"/>
        <end position="170"/>
    </location>
</feature>
<dbReference type="GO" id="GO:0006465">
    <property type="term" value="P:signal peptide processing"/>
    <property type="evidence" value="ECO:0007669"/>
    <property type="project" value="TreeGrafter"/>
</dbReference>
<evidence type="ECO:0000259" key="12">
    <source>
        <dbReference type="Pfam" id="PF06750"/>
    </source>
</evidence>
<dbReference type="GO" id="GO:0005886">
    <property type="term" value="C:plasma membrane"/>
    <property type="evidence" value="ECO:0007669"/>
    <property type="project" value="UniProtKB-SubCell"/>
</dbReference>
<evidence type="ECO:0000256" key="4">
    <source>
        <dbReference type="ARBA" id="ARBA00022519"/>
    </source>
</evidence>
<feature type="domain" description="Prepilin type IV endopeptidase peptidase" evidence="11">
    <location>
        <begin position="159"/>
        <end position="267"/>
    </location>
</feature>
<evidence type="ECO:0000256" key="10">
    <source>
        <dbReference type="SAM" id="Phobius"/>
    </source>
</evidence>
<reference evidence="13 14" key="1">
    <citation type="submission" date="2012-04" db="EMBL/GenBank/DDBJ databases">
        <title>Improved High-Quality Draft sequence of Leptothrix ochracea L12.</title>
        <authorList>
            <consortium name="US DOE Joint Genome Institute"/>
            <person name="Lucas S."/>
            <person name="Han J."/>
            <person name="Lapidus A."/>
            <person name="Cheng J.-F."/>
            <person name="Goodwin L."/>
            <person name="Pitluck S."/>
            <person name="Peters L."/>
            <person name="Zeytun A."/>
            <person name="Detter J.C."/>
            <person name="Han C."/>
            <person name="Tapia R."/>
            <person name="Land M."/>
            <person name="Hauser L."/>
            <person name="Kyrpides N."/>
            <person name="Ivanova N."/>
            <person name="Pagani I."/>
            <person name="Stepanauskas R."/>
            <person name="Masland D."/>
            <person name="Poulton N."/>
            <person name="Emerson D."/>
            <person name="Fleming E."/>
            <person name="Woyke T."/>
        </authorList>
    </citation>
    <scope>NUCLEOTIDE SEQUENCE [LARGE SCALE GENOMIC DNA]</scope>
    <source>
        <strain evidence="13 14">L12</strain>
    </source>
</reference>
<feature type="transmembrane region" description="Helical" evidence="10">
    <location>
        <begin position="6"/>
        <end position="30"/>
    </location>
</feature>
<keyword evidence="4" id="KW-0997">Cell inner membrane</keyword>
<dbReference type="InterPro" id="IPR010627">
    <property type="entry name" value="Prepilin_pept_A24_N"/>
</dbReference>
<comment type="function">
    <text evidence="9">Plays an essential role in type IV pili and type II pseudopili formation by proteolytically removing the leader sequence from substrate proteins and subsequently monomethylating the alpha-amino group of the newly exposed N-terminal phenylalanine.</text>
</comment>
<evidence type="ECO:0000256" key="3">
    <source>
        <dbReference type="ARBA" id="ARBA00022475"/>
    </source>
</evidence>
<feature type="domain" description="Prepilin peptidase A24 N-terminal" evidence="12">
    <location>
        <begin position="17"/>
        <end position="148"/>
    </location>
</feature>
<dbReference type="EMBL" id="JH660677">
    <property type="protein sequence ID" value="EIM31563.1"/>
    <property type="molecule type" value="Genomic_DNA"/>
</dbReference>
<dbReference type="Proteomes" id="UP000053899">
    <property type="component" value="Unassembled WGS sequence"/>
</dbReference>
<evidence type="ECO:0000313" key="14">
    <source>
        <dbReference type="Proteomes" id="UP000053899"/>
    </source>
</evidence>
<keyword evidence="9" id="KW-0511">Multifunctional enzyme</keyword>
<name>I4Z5S1_9BURK</name>
<keyword evidence="6 10" id="KW-1133">Transmembrane helix</keyword>
<accession>I4Z5S1</accession>
<dbReference type="PANTHER" id="PTHR30487:SF0">
    <property type="entry name" value="PREPILIN LEADER PEPTIDASE_N-METHYLTRANSFERASE-RELATED"/>
    <property type="match status" value="1"/>
</dbReference>
<dbReference type="InterPro" id="IPR014032">
    <property type="entry name" value="Peptidase_A24A_bac"/>
</dbReference>
<gene>
    <name evidence="13" type="ORF">LepocDRAFT_00002950</name>
</gene>
<proteinExistence type="inferred from homology"/>
<keyword evidence="5 9" id="KW-0812">Transmembrane</keyword>
<dbReference type="InterPro" id="IPR000045">
    <property type="entry name" value="Prepilin_IV_endopep_pep"/>
</dbReference>
<dbReference type="RefSeq" id="WP_009453373.1">
    <property type="nucleotide sequence ID" value="NZ_JH660677.1"/>
</dbReference>
<evidence type="ECO:0000256" key="8">
    <source>
        <dbReference type="RuleBase" id="RU003793"/>
    </source>
</evidence>
<evidence type="ECO:0000313" key="13">
    <source>
        <dbReference type="EMBL" id="EIM31563.1"/>
    </source>
</evidence>
<dbReference type="GO" id="GO:0004190">
    <property type="term" value="F:aspartic-type endopeptidase activity"/>
    <property type="evidence" value="ECO:0007669"/>
    <property type="project" value="UniProtKB-EC"/>
</dbReference>
<evidence type="ECO:0000256" key="1">
    <source>
        <dbReference type="ARBA" id="ARBA00004429"/>
    </source>
</evidence>
<dbReference type="MEROPS" id="A24.001"/>
<dbReference type="GO" id="GO:0008168">
    <property type="term" value="F:methyltransferase activity"/>
    <property type="evidence" value="ECO:0007669"/>
    <property type="project" value="UniProtKB-KW"/>
</dbReference>
<organism evidence="13 14">
    <name type="scientific">Leptothrix ochracea L12</name>
    <dbReference type="NCBI Taxonomy" id="735332"/>
    <lineage>
        <taxon>Bacteria</taxon>
        <taxon>Pseudomonadati</taxon>
        <taxon>Pseudomonadota</taxon>
        <taxon>Betaproteobacteria</taxon>
        <taxon>Burkholderiales</taxon>
        <taxon>Sphaerotilaceae</taxon>
        <taxon>Leptothrix</taxon>
    </lineage>
</organism>
<feature type="transmembrane region" description="Helical" evidence="10">
    <location>
        <begin position="242"/>
        <end position="267"/>
    </location>
</feature>
<comment type="subcellular location">
    <subcellularLocation>
        <location evidence="1">Cell inner membrane</location>
        <topology evidence="1">Multi-pass membrane protein</topology>
    </subcellularLocation>
    <subcellularLocation>
        <location evidence="9">Cell membrane</location>
        <topology evidence="9">Multi-pass membrane protein</topology>
    </subcellularLocation>
</comment>
<dbReference type="GeneID" id="92352179"/>
<evidence type="ECO:0000256" key="9">
    <source>
        <dbReference type="RuleBase" id="RU003794"/>
    </source>
</evidence>
<protein>
    <recommendedName>
        <fullName evidence="9">Prepilin leader peptidase/N-methyltransferase</fullName>
        <ecNumber evidence="9">2.1.1.-</ecNumber>
        <ecNumber evidence="9">3.4.23.43</ecNumber>
    </recommendedName>
</protein>
<evidence type="ECO:0000256" key="6">
    <source>
        <dbReference type="ARBA" id="ARBA00022989"/>
    </source>
</evidence>
<evidence type="ECO:0000256" key="5">
    <source>
        <dbReference type="ARBA" id="ARBA00022692"/>
    </source>
</evidence>
<keyword evidence="9" id="KW-0645">Protease</keyword>
<dbReference type="Pfam" id="PF06750">
    <property type="entry name" value="A24_N_bact"/>
    <property type="match status" value="1"/>
</dbReference>
<comment type="similarity">
    <text evidence="2 8">Belongs to the peptidase A24 family.</text>
</comment>
<dbReference type="HOGENOM" id="CLU_057101_0_0_4"/>
<keyword evidence="9" id="KW-0378">Hydrolase</keyword>
<dbReference type="Gene3D" id="1.20.120.1220">
    <property type="match status" value="1"/>
</dbReference>
<dbReference type="Pfam" id="PF01478">
    <property type="entry name" value="Peptidase_A24"/>
    <property type="match status" value="1"/>
</dbReference>
<keyword evidence="9" id="KW-0808">Transferase</keyword>
<feature type="transmembrane region" description="Helical" evidence="10">
    <location>
        <begin position="176"/>
        <end position="197"/>
    </location>
</feature>
<keyword evidence="3" id="KW-1003">Cell membrane</keyword>
<keyword evidence="9" id="KW-0489">Methyltransferase</keyword>
<dbReference type="PANTHER" id="PTHR30487">
    <property type="entry name" value="TYPE 4 PREPILIN-LIKE PROTEINS LEADER PEPTIDE-PROCESSING ENZYME"/>
    <property type="match status" value="1"/>
</dbReference>
<dbReference type="EC" id="3.4.23.43" evidence="9"/>
<dbReference type="GO" id="GO:0032259">
    <property type="term" value="P:methylation"/>
    <property type="evidence" value="ECO:0007669"/>
    <property type="project" value="UniProtKB-KW"/>
</dbReference>
<dbReference type="AlphaFoldDB" id="I4Z5S1"/>
<keyword evidence="7 10" id="KW-0472">Membrane</keyword>
<dbReference type="EC" id="2.1.1.-" evidence="9"/>
<comment type="catalytic activity">
    <reaction evidence="9">
        <text>Typically cleaves a -Gly-|-Phe- bond to release an N-terminal, basic peptide of 5-8 residues from type IV prepilin, and then N-methylates the new N-terminal amino group, the methyl donor being S-adenosyl-L-methionine.</text>
        <dbReference type="EC" id="3.4.23.43"/>
    </reaction>
</comment>
<sequence>MAEFPLFWLLHPACLALLGLMIGSFLNVVIHRLPIMLQRSWWADVQAQLADTESCQTIFGAQAPTRPSNLAAQALDKALQTLSPLDLAVPGSRCPRCGHALAWWENIPVISWLILRGRCKNCAAPISMRYPGVEIANAALFAAMGVRFGTEPVTLLWCLVGAVLLTAALIDWDTTLLPNGLTQPLLWLGLIAAAMGWTLPLSTALWGAVAGYLSLWSVTWLFKLATGKVGMGEGDFKLLAALGAWTGASMILPIVLAASLVGAVVGLGMKATGQLREGVYVPFGPFLAGGGLVVILAGPARVLGWMGWA</sequence>
<evidence type="ECO:0000259" key="11">
    <source>
        <dbReference type="Pfam" id="PF01478"/>
    </source>
</evidence>